<comment type="similarity">
    <text evidence="1">Belongs to the thioredoxin family. DsbA subfamily.</text>
</comment>
<dbReference type="InterPro" id="IPR012336">
    <property type="entry name" value="Thioredoxin-like_fold"/>
</dbReference>
<proteinExistence type="inferred from homology"/>
<protein>
    <recommendedName>
        <fullName evidence="2">Thioredoxin domain-containing protein</fullName>
    </recommendedName>
</protein>
<dbReference type="SUPFAM" id="SSF52833">
    <property type="entry name" value="Thioredoxin-like"/>
    <property type="match status" value="1"/>
</dbReference>
<dbReference type="PANTHER" id="PTHR13887:SF55">
    <property type="entry name" value="SLR0313 PROTEIN"/>
    <property type="match status" value="1"/>
</dbReference>
<dbReference type="Proteomes" id="UP001317532">
    <property type="component" value="Chromosome"/>
</dbReference>
<organism evidence="3 4">
    <name type="scientific">Vulcanimicrobium alpinum</name>
    <dbReference type="NCBI Taxonomy" id="3016050"/>
    <lineage>
        <taxon>Bacteria</taxon>
        <taxon>Bacillati</taxon>
        <taxon>Vulcanimicrobiota</taxon>
        <taxon>Vulcanimicrobiia</taxon>
        <taxon>Vulcanimicrobiales</taxon>
        <taxon>Vulcanimicrobiaceae</taxon>
        <taxon>Vulcanimicrobium</taxon>
    </lineage>
</organism>
<feature type="domain" description="Thioredoxin" evidence="2">
    <location>
        <begin position="1"/>
        <end position="178"/>
    </location>
</feature>
<reference evidence="3 4" key="1">
    <citation type="journal article" date="2022" name="ISME Commun">
        <title>Vulcanimicrobium alpinus gen. nov. sp. nov., the first cultivated representative of the candidate phylum 'Eremiobacterota', is a metabolically versatile aerobic anoxygenic phototroph.</title>
        <authorList>
            <person name="Yabe S."/>
            <person name="Muto K."/>
            <person name="Abe K."/>
            <person name="Yokota A."/>
            <person name="Staudigel H."/>
            <person name="Tebo B.M."/>
        </authorList>
    </citation>
    <scope>NUCLEOTIDE SEQUENCE [LARGE SCALE GENOMIC DNA]</scope>
    <source>
        <strain evidence="3 4">WC8-2</strain>
    </source>
</reference>
<keyword evidence="4" id="KW-1185">Reference proteome</keyword>
<evidence type="ECO:0000313" key="4">
    <source>
        <dbReference type="Proteomes" id="UP001317532"/>
    </source>
</evidence>
<gene>
    <name evidence="3" type="ORF">WPS_12570</name>
</gene>
<dbReference type="AlphaFoldDB" id="A0AAN2C9G3"/>
<dbReference type="KEGG" id="vab:WPS_12570"/>
<dbReference type="InterPro" id="IPR013766">
    <property type="entry name" value="Thioredoxin_domain"/>
</dbReference>
<name>A0AAN2C9G3_UNVUL</name>
<dbReference type="Pfam" id="PF13462">
    <property type="entry name" value="Thioredoxin_4"/>
    <property type="match status" value="1"/>
</dbReference>
<dbReference type="PROSITE" id="PS51352">
    <property type="entry name" value="THIOREDOXIN_2"/>
    <property type="match status" value="1"/>
</dbReference>
<accession>A0AAN2C9G3</accession>
<dbReference type="Gene3D" id="3.40.30.10">
    <property type="entry name" value="Glutaredoxin"/>
    <property type="match status" value="1"/>
</dbReference>
<evidence type="ECO:0000259" key="2">
    <source>
        <dbReference type="PROSITE" id="PS51352"/>
    </source>
</evidence>
<dbReference type="EMBL" id="AP025523">
    <property type="protein sequence ID" value="BDE05981.1"/>
    <property type="molecule type" value="Genomic_DNA"/>
</dbReference>
<dbReference type="PANTHER" id="PTHR13887">
    <property type="entry name" value="GLUTATHIONE S-TRANSFERASE KAPPA"/>
    <property type="match status" value="1"/>
</dbReference>
<evidence type="ECO:0000313" key="3">
    <source>
        <dbReference type="EMBL" id="BDE05981.1"/>
    </source>
</evidence>
<evidence type="ECO:0000256" key="1">
    <source>
        <dbReference type="ARBA" id="ARBA00005791"/>
    </source>
</evidence>
<dbReference type="RefSeq" id="WP_317996985.1">
    <property type="nucleotide sequence ID" value="NZ_AP025523.1"/>
</dbReference>
<sequence length="183" mass="20358">MNDDSLTRLAVPVNDDDHVRGPADAPVTLVEYGDFECPFCGVAYAAIKEFERRYPAALRVVFRNFPLAMHPHAQSAAEAAEFAADGGRFWEMHDMLYEHQRQLDVPHLLHYARDLGLDAAALDEALRSQTYRPIVEESKEGGEESEIPGTPALFLNGVLFEEDPTVENLAHAVEWILEHGGTA</sequence>
<dbReference type="InterPro" id="IPR036249">
    <property type="entry name" value="Thioredoxin-like_sf"/>
</dbReference>